<reference evidence="1 2" key="1">
    <citation type="submission" date="2022-05" db="EMBL/GenBank/DDBJ databases">
        <title>A multi-omics perspective on studying reproductive biology in Daphnia sinensis.</title>
        <authorList>
            <person name="Jia J."/>
        </authorList>
    </citation>
    <scope>NUCLEOTIDE SEQUENCE [LARGE SCALE GENOMIC DNA]</scope>
    <source>
        <strain evidence="1 2">WSL</strain>
    </source>
</reference>
<organism evidence="1 2">
    <name type="scientific">Daphnia sinensis</name>
    <dbReference type="NCBI Taxonomy" id="1820382"/>
    <lineage>
        <taxon>Eukaryota</taxon>
        <taxon>Metazoa</taxon>
        <taxon>Ecdysozoa</taxon>
        <taxon>Arthropoda</taxon>
        <taxon>Crustacea</taxon>
        <taxon>Branchiopoda</taxon>
        <taxon>Diplostraca</taxon>
        <taxon>Cladocera</taxon>
        <taxon>Anomopoda</taxon>
        <taxon>Daphniidae</taxon>
        <taxon>Daphnia</taxon>
        <taxon>Daphnia similis group</taxon>
    </lineage>
</organism>
<dbReference type="Proteomes" id="UP000820818">
    <property type="component" value="Linkage Group LG3"/>
</dbReference>
<evidence type="ECO:0000313" key="2">
    <source>
        <dbReference type="Proteomes" id="UP000820818"/>
    </source>
</evidence>
<accession>A0AAD5PWG3</accession>
<gene>
    <name evidence="1" type="ORF">GHT06_013365</name>
</gene>
<keyword evidence="2" id="KW-1185">Reference proteome</keyword>
<comment type="caution">
    <text evidence="1">The sequence shown here is derived from an EMBL/GenBank/DDBJ whole genome shotgun (WGS) entry which is preliminary data.</text>
</comment>
<name>A0AAD5PWG3_9CRUS</name>
<sequence>MRDKISEKARLKSKNPIFDPLPDLMKENVAGVVEDTTVASPSMEATSTIQESINIQHAPEGAIFDPLPDLIKENVAVVIEDSLHHSMEATSTNFKSNFVTFQSLVTLSIVPKNWMWSFDQIKQMIYCISMDQLQNGNLNIKSVRSQHKQEVMYYVNGKIIPSSTTALFNHFTTIEDISQLIKDFNDRKFILAFLKKGSEMLIFHRVFLVY</sequence>
<evidence type="ECO:0000313" key="1">
    <source>
        <dbReference type="EMBL" id="KAI9562396.1"/>
    </source>
</evidence>
<protein>
    <submittedName>
        <fullName evidence="1">Uncharacterized protein</fullName>
    </submittedName>
</protein>
<proteinExistence type="predicted"/>
<dbReference type="AlphaFoldDB" id="A0AAD5PWG3"/>
<dbReference type="EMBL" id="WJBH02000003">
    <property type="protein sequence ID" value="KAI9562396.1"/>
    <property type="molecule type" value="Genomic_DNA"/>
</dbReference>